<dbReference type="SUPFAM" id="SSF56672">
    <property type="entry name" value="DNA/RNA polymerases"/>
    <property type="match status" value="1"/>
</dbReference>
<dbReference type="PANTHER" id="PTHR19446">
    <property type="entry name" value="REVERSE TRANSCRIPTASES"/>
    <property type="match status" value="1"/>
</dbReference>
<dbReference type="CDD" id="cd01650">
    <property type="entry name" value="RT_nLTR_like"/>
    <property type="match status" value="1"/>
</dbReference>
<comment type="caution">
    <text evidence="2">The sequence shown here is derived from an EMBL/GenBank/DDBJ whole genome shotgun (WGS) entry which is preliminary data.</text>
</comment>
<dbReference type="Pfam" id="PF00078">
    <property type="entry name" value="RVT_1"/>
    <property type="match status" value="1"/>
</dbReference>
<dbReference type="AlphaFoldDB" id="A0AAV2YZP0"/>
<protein>
    <recommendedName>
        <fullName evidence="1">Reverse transcriptase domain-containing protein</fullName>
    </recommendedName>
</protein>
<dbReference type="InterPro" id="IPR000477">
    <property type="entry name" value="RT_dom"/>
</dbReference>
<accession>A0AAV2YZP0</accession>
<sequence length="457" mass="51296">MRAIKRCKRHKSPGPDRLVPGLGFRIRDRTLPKTFLHAHIQALPKVASPRNGLDFRPIAMLDSDYKVYARVWSSRFRFLLPKLIGDEQTGFVPGRSIHDTIDVMDLLLASISASGHVDACAVSLDFSKAYDTTFRPFMVHTLEWMGFPPIVVGALRRMHEKTTACFIVNQQLAAPFQVTRGIRQGCPLAPLLFILTVEVLHRHIDAGNGHGGLMVRTANDESRPLRSASYVDDTTFFCRDQGDPSASKQLLQKFGKASGLKVNNAKTTIIPLHPQAVHEDPDFTVLAAGCTTRHLGIQRSVDKEWQRSENAIQAKLGIAVSRTTVPIQRIRLVQHIAIPKILYIARHIWPTKTQLQRMQKLLQVFIWTGTFDSSRKSRGWVASPVAEHPLSNMGLMSPMSRNVSKRWQLSWFNGCISSDSKPYRLRRNASHGCQVVWSLALQRTSDTRTACGRQDGS</sequence>
<feature type="domain" description="Reverse transcriptase" evidence="1">
    <location>
        <begin position="24"/>
        <end position="320"/>
    </location>
</feature>
<dbReference type="EMBL" id="DAKRPA010000069">
    <property type="protein sequence ID" value="DBA00158.1"/>
    <property type="molecule type" value="Genomic_DNA"/>
</dbReference>
<dbReference type="Proteomes" id="UP001146120">
    <property type="component" value="Unassembled WGS sequence"/>
</dbReference>
<name>A0AAV2YZP0_9STRA</name>
<evidence type="ECO:0000259" key="1">
    <source>
        <dbReference type="PROSITE" id="PS50878"/>
    </source>
</evidence>
<proteinExistence type="predicted"/>
<organism evidence="2 3">
    <name type="scientific">Lagenidium giganteum</name>
    <dbReference type="NCBI Taxonomy" id="4803"/>
    <lineage>
        <taxon>Eukaryota</taxon>
        <taxon>Sar</taxon>
        <taxon>Stramenopiles</taxon>
        <taxon>Oomycota</taxon>
        <taxon>Peronosporomycetes</taxon>
        <taxon>Pythiales</taxon>
        <taxon>Pythiaceae</taxon>
    </lineage>
</organism>
<dbReference type="PROSITE" id="PS50878">
    <property type="entry name" value="RT_POL"/>
    <property type="match status" value="1"/>
</dbReference>
<evidence type="ECO:0000313" key="3">
    <source>
        <dbReference type="Proteomes" id="UP001146120"/>
    </source>
</evidence>
<evidence type="ECO:0000313" key="2">
    <source>
        <dbReference type="EMBL" id="DBA00158.1"/>
    </source>
</evidence>
<gene>
    <name evidence="2" type="ORF">N0F65_000481</name>
</gene>
<reference evidence="2" key="2">
    <citation type="journal article" date="2023" name="Microbiol Resour">
        <title>Decontamination and Annotation of the Draft Genome Sequence of the Oomycete Lagenidium giganteum ARSEF 373.</title>
        <authorList>
            <person name="Morgan W.R."/>
            <person name="Tartar A."/>
        </authorList>
    </citation>
    <scope>NUCLEOTIDE SEQUENCE</scope>
    <source>
        <strain evidence="2">ARSEF 373</strain>
    </source>
</reference>
<keyword evidence="3" id="KW-1185">Reference proteome</keyword>
<dbReference type="InterPro" id="IPR043502">
    <property type="entry name" value="DNA/RNA_pol_sf"/>
</dbReference>
<reference evidence="2" key="1">
    <citation type="submission" date="2022-11" db="EMBL/GenBank/DDBJ databases">
        <authorList>
            <person name="Morgan W.R."/>
            <person name="Tartar A."/>
        </authorList>
    </citation>
    <scope>NUCLEOTIDE SEQUENCE</scope>
    <source>
        <strain evidence="2">ARSEF 373</strain>
    </source>
</reference>